<dbReference type="CDD" id="cd04301">
    <property type="entry name" value="NAT_SF"/>
    <property type="match status" value="1"/>
</dbReference>
<evidence type="ECO:0000256" key="1">
    <source>
        <dbReference type="ARBA" id="ARBA00022679"/>
    </source>
</evidence>
<name>A0A346B0C8_9FIRM</name>
<organism evidence="4 5">
    <name type="scientific">Megasphaera stantonii</name>
    <dbReference type="NCBI Taxonomy" id="2144175"/>
    <lineage>
        <taxon>Bacteria</taxon>
        <taxon>Bacillati</taxon>
        <taxon>Bacillota</taxon>
        <taxon>Negativicutes</taxon>
        <taxon>Veillonellales</taxon>
        <taxon>Veillonellaceae</taxon>
        <taxon>Megasphaera</taxon>
    </lineage>
</organism>
<dbReference type="SUPFAM" id="SSF55729">
    <property type="entry name" value="Acyl-CoA N-acyltransferases (Nat)"/>
    <property type="match status" value="1"/>
</dbReference>
<dbReference type="InterPro" id="IPR016181">
    <property type="entry name" value="Acyl_CoA_acyltransferase"/>
</dbReference>
<dbReference type="EMBL" id="CP029462">
    <property type="protein sequence ID" value="AXL21571.1"/>
    <property type="molecule type" value="Genomic_DNA"/>
</dbReference>
<gene>
    <name evidence="4" type="ORF">DKB62_08330</name>
</gene>
<evidence type="ECO:0000313" key="5">
    <source>
        <dbReference type="Proteomes" id="UP000254337"/>
    </source>
</evidence>
<dbReference type="OrthoDB" id="357176at2"/>
<evidence type="ECO:0000259" key="3">
    <source>
        <dbReference type="PROSITE" id="PS51186"/>
    </source>
</evidence>
<keyword evidence="5" id="KW-1185">Reference proteome</keyword>
<protein>
    <submittedName>
        <fullName evidence="4">GNAT family N-acetyltransferase</fullName>
    </submittedName>
</protein>
<sequence length="187" mass="19949">MIRNKGGLAVTYTIRKGTAADVPAVAAVYDALLQYEEAHGTATGWQAGVYPTAAVAEGAAVQGTLFVLEDGGAVGAAMILNHVQAPEYAAAGWQYGALPEQVLVLHTLCISPRVARRGYGRAMVQYAEDWAVRTGCAVVRLDTWMHNRPARSLYEALGYRLAGSSPAKLNGLIPLELVFYEKAVGRT</sequence>
<dbReference type="PANTHER" id="PTHR43877">
    <property type="entry name" value="AMINOALKYLPHOSPHONATE N-ACETYLTRANSFERASE-RELATED-RELATED"/>
    <property type="match status" value="1"/>
</dbReference>
<dbReference type="Pfam" id="PF00583">
    <property type="entry name" value="Acetyltransf_1"/>
    <property type="match status" value="1"/>
</dbReference>
<dbReference type="InterPro" id="IPR050832">
    <property type="entry name" value="Bact_Acetyltransf"/>
</dbReference>
<reference evidence="4 5" key="1">
    <citation type="submission" date="2018-05" db="EMBL/GenBank/DDBJ databases">
        <title>Complete genome sequence of Megasphaera sp. AJH120T, isolated from the ceca of a chicken.</title>
        <authorList>
            <person name="Maki J."/>
            <person name="Looft T."/>
        </authorList>
    </citation>
    <scope>NUCLEOTIDE SEQUENCE [LARGE SCALE GENOMIC DNA]</scope>
    <source>
        <strain evidence="4 5">AJH120</strain>
    </source>
</reference>
<accession>A0A346B0C8</accession>
<dbReference type="Gene3D" id="3.40.630.30">
    <property type="match status" value="1"/>
</dbReference>
<dbReference type="PROSITE" id="PS51186">
    <property type="entry name" value="GNAT"/>
    <property type="match status" value="1"/>
</dbReference>
<evidence type="ECO:0000313" key="4">
    <source>
        <dbReference type="EMBL" id="AXL21571.1"/>
    </source>
</evidence>
<proteinExistence type="predicted"/>
<evidence type="ECO:0000256" key="2">
    <source>
        <dbReference type="ARBA" id="ARBA00023315"/>
    </source>
</evidence>
<keyword evidence="2" id="KW-0012">Acyltransferase</keyword>
<dbReference type="InterPro" id="IPR000182">
    <property type="entry name" value="GNAT_dom"/>
</dbReference>
<dbReference type="GO" id="GO:0016747">
    <property type="term" value="F:acyltransferase activity, transferring groups other than amino-acyl groups"/>
    <property type="evidence" value="ECO:0007669"/>
    <property type="project" value="InterPro"/>
</dbReference>
<dbReference type="PANTHER" id="PTHR43877:SF1">
    <property type="entry name" value="ACETYLTRANSFERASE"/>
    <property type="match status" value="1"/>
</dbReference>
<dbReference type="AlphaFoldDB" id="A0A346B0C8"/>
<dbReference type="KEGG" id="meg:DKB62_08330"/>
<keyword evidence="1 4" id="KW-0808">Transferase</keyword>
<feature type="domain" description="N-acetyltransferase" evidence="3">
    <location>
        <begin position="12"/>
        <end position="185"/>
    </location>
</feature>
<dbReference type="Proteomes" id="UP000254337">
    <property type="component" value="Chromosome"/>
</dbReference>